<accession>A0A4V3A9D6</accession>
<comment type="caution">
    <text evidence="1">The sequence shown here is derived from an EMBL/GenBank/DDBJ whole genome shotgun (WGS) entry which is preliminary data.</text>
</comment>
<name>A0A4V3A9D6_9PROT</name>
<organism evidence="1 2">
    <name type="scientific">Dankookia rubra</name>
    <dbReference type="NCBI Taxonomy" id="1442381"/>
    <lineage>
        <taxon>Bacteria</taxon>
        <taxon>Pseudomonadati</taxon>
        <taxon>Pseudomonadota</taxon>
        <taxon>Alphaproteobacteria</taxon>
        <taxon>Acetobacterales</taxon>
        <taxon>Roseomonadaceae</taxon>
        <taxon>Dankookia</taxon>
    </lineage>
</organism>
<protein>
    <submittedName>
        <fullName evidence="1">Uncharacterized protein</fullName>
    </submittedName>
</protein>
<evidence type="ECO:0000313" key="2">
    <source>
        <dbReference type="Proteomes" id="UP000295096"/>
    </source>
</evidence>
<dbReference type="RefSeq" id="WP_133292355.1">
    <property type="nucleotide sequence ID" value="NZ_SMSJ01000095.1"/>
</dbReference>
<sequence>MTDHPESFSLADLEGMTRIERLIDLRDELWAVRAPPAPHRLIPNKVEEMQAQAWRAVIDAARDLVEWADGACLGGDPPLDRVVH</sequence>
<gene>
    <name evidence="1" type="ORF">E2C06_30520</name>
</gene>
<proteinExistence type="predicted"/>
<dbReference type="AlphaFoldDB" id="A0A4V3A9D6"/>
<reference evidence="1 2" key="1">
    <citation type="journal article" date="2016" name="J. Microbiol.">
        <title>Dankookia rubra gen. nov., sp. nov., an alphaproteobacterium isolated from sediment of a shallow stream.</title>
        <authorList>
            <person name="Kim W.H."/>
            <person name="Kim D.H."/>
            <person name="Kang K."/>
            <person name="Ahn T.Y."/>
        </authorList>
    </citation>
    <scope>NUCLEOTIDE SEQUENCE [LARGE SCALE GENOMIC DNA]</scope>
    <source>
        <strain evidence="1 2">JCM30602</strain>
    </source>
</reference>
<dbReference type="Proteomes" id="UP000295096">
    <property type="component" value="Unassembled WGS sequence"/>
</dbReference>
<evidence type="ECO:0000313" key="1">
    <source>
        <dbReference type="EMBL" id="TDH58805.1"/>
    </source>
</evidence>
<keyword evidence="2" id="KW-1185">Reference proteome</keyword>
<dbReference type="EMBL" id="SMSJ01000095">
    <property type="protein sequence ID" value="TDH58805.1"/>
    <property type="molecule type" value="Genomic_DNA"/>
</dbReference>